<dbReference type="Pfam" id="PF21292">
    <property type="entry name" value="EME1-MUS81_C"/>
    <property type="match status" value="1"/>
</dbReference>
<dbReference type="PANTHER" id="PTHR21077:SF7">
    <property type="entry name" value="CROSSOVER JUNCTION ENDONUCLEASE EME1"/>
    <property type="match status" value="1"/>
</dbReference>
<keyword evidence="9" id="KW-0233">DNA recombination</keyword>
<dbReference type="Proteomes" id="UP000005225">
    <property type="component" value="Unassembled WGS sequence"/>
</dbReference>
<dbReference type="GO" id="GO:0031297">
    <property type="term" value="P:replication fork processing"/>
    <property type="evidence" value="ECO:0007669"/>
    <property type="project" value="TreeGrafter"/>
</dbReference>
<accession>H0XLQ7</accession>
<evidence type="ECO:0000259" key="16">
    <source>
        <dbReference type="SMART" id="SM00891"/>
    </source>
</evidence>
<keyword evidence="11" id="KW-0539">Nucleus</keyword>
<dbReference type="STRING" id="30611.ENSOGAP00000017047"/>
<dbReference type="InParanoid" id="H0XLQ7"/>
<feature type="region of interest" description="Disordered" evidence="15">
    <location>
        <begin position="368"/>
        <end position="400"/>
    </location>
</feature>
<reference evidence="17" key="2">
    <citation type="submission" date="2025-08" db="UniProtKB">
        <authorList>
            <consortium name="Ensembl"/>
        </authorList>
    </citation>
    <scope>IDENTIFICATION</scope>
</reference>
<dbReference type="PANTHER" id="PTHR21077">
    <property type="entry name" value="EME1 PROTEIN"/>
    <property type="match status" value="1"/>
</dbReference>
<proteinExistence type="inferred from homology"/>
<keyword evidence="7" id="KW-0460">Magnesium</keyword>
<evidence type="ECO:0000256" key="8">
    <source>
        <dbReference type="ARBA" id="ARBA00022843"/>
    </source>
</evidence>
<evidence type="ECO:0000256" key="6">
    <source>
        <dbReference type="ARBA" id="ARBA00022763"/>
    </source>
</evidence>
<keyword evidence="4" id="KW-0597">Phosphoprotein</keyword>
<dbReference type="FunFam" id="1.10.150.670:FF:000002">
    <property type="entry name" value="Crossover junction endonuclease EME1"/>
    <property type="match status" value="1"/>
</dbReference>
<keyword evidence="5" id="KW-0479">Metal-binding</keyword>
<dbReference type="eggNOG" id="ENOG502R8ER">
    <property type="taxonomic scope" value="Eukaryota"/>
</dbReference>
<dbReference type="GO" id="GO:0031573">
    <property type="term" value="P:mitotic intra-S DNA damage checkpoint signaling"/>
    <property type="evidence" value="ECO:0007669"/>
    <property type="project" value="TreeGrafter"/>
</dbReference>
<evidence type="ECO:0000313" key="18">
    <source>
        <dbReference type="Proteomes" id="UP000005225"/>
    </source>
</evidence>
<feature type="compositionally biased region" description="Basic and acidic residues" evidence="15">
    <location>
        <begin position="25"/>
        <end position="43"/>
    </location>
</feature>
<feature type="compositionally biased region" description="Low complexity" evidence="15">
    <location>
        <begin position="1"/>
        <end position="12"/>
    </location>
</feature>
<dbReference type="GO" id="GO:0003677">
    <property type="term" value="F:DNA binding"/>
    <property type="evidence" value="ECO:0007669"/>
    <property type="project" value="InterPro"/>
</dbReference>
<comment type="function">
    <text evidence="12">Non-catalytic subunit of the structure-specific, heterodimeric DNA endonuclease MUS81-EME1 which is involved in the maintenance of genome stability. In the complex, EME1 is required for DNA cleavage, participating in DNA recognition and bending. MUS81-EME1 cleaves 3'-flaps and nicked Holliday junctions, and exhibit limited endonuclease activity with 5' flaps and nicked double-stranded DNAs. Active during prometaphase, MUS81-EME1 resolves mitotic recombination intermediates, including Holliday junctions, which form during homologous recombination.</text>
</comment>
<dbReference type="GO" id="GO:0008821">
    <property type="term" value="F:crossover junction DNA endonuclease activity"/>
    <property type="evidence" value="ECO:0007669"/>
    <property type="project" value="TreeGrafter"/>
</dbReference>
<dbReference type="Gene3D" id="1.10.150.670">
    <property type="entry name" value="Crossover junction endonuclease EME1, DNA-binding domain"/>
    <property type="match status" value="1"/>
</dbReference>
<dbReference type="HOGENOM" id="CLU_034099_2_0_1"/>
<dbReference type="InterPro" id="IPR042530">
    <property type="entry name" value="EME1/EME2_C"/>
</dbReference>
<dbReference type="FunFam" id="4.10.800.30:FF:000002">
    <property type="entry name" value="Essential meiotic structure-specific endonuclease 1"/>
    <property type="match status" value="1"/>
</dbReference>
<evidence type="ECO:0000256" key="7">
    <source>
        <dbReference type="ARBA" id="ARBA00022842"/>
    </source>
</evidence>
<evidence type="ECO:0000256" key="13">
    <source>
        <dbReference type="ARBA" id="ARBA00093486"/>
    </source>
</evidence>
<dbReference type="EMBL" id="AAQR03053317">
    <property type="status" value="NOT_ANNOTATED_CDS"/>
    <property type="molecule type" value="Genomic_DNA"/>
</dbReference>
<evidence type="ECO:0000256" key="5">
    <source>
        <dbReference type="ARBA" id="ARBA00022723"/>
    </source>
</evidence>
<evidence type="ECO:0000256" key="4">
    <source>
        <dbReference type="ARBA" id="ARBA00022553"/>
    </source>
</evidence>
<dbReference type="EMBL" id="AAQR03053318">
    <property type="status" value="NOT_ANNOTATED_CDS"/>
    <property type="molecule type" value="Genomic_DNA"/>
</dbReference>
<evidence type="ECO:0000256" key="1">
    <source>
        <dbReference type="ARBA" id="ARBA00004604"/>
    </source>
</evidence>
<evidence type="ECO:0000313" key="17">
    <source>
        <dbReference type="Ensembl" id="ENSOGAP00000017047.1"/>
    </source>
</evidence>
<dbReference type="GO" id="GO:0048476">
    <property type="term" value="C:Holliday junction resolvase complex"/>
    <property type="evidence" value="ECO:0007669"/>
    <property type="project" value="InterPro"/>
</dbReference>
<feature type="region of interest" description="Disordered" evidence="15">
    <location>
        <begin position="117"/>
        <end position="173"/>
    </location>
</feature>
<dbReference type="AlphaFoldDB" id="H0XLQ7"/>
<keyword evidence="10" id="KW-0234">DNA repair</keyword>
<dbReference type="InterPro" id="IPR033310">
    <property type="entry name" value="Mms4/EME1/EME2"/>
</dbReference>
<reference evidence="18" key="1">
    <citation type="submission" date="2011-03" db="EMBL/GenBank/DDBJ databases">
        <title>Version 3 of the genome sequence of Otolemur garnettii (Bushbaby).</title>
        <authorList>
            <consortium name="The Broad Institute Genome Sequencing Platform"/>
            <person name="Di Palma F."/>
            <person name="Johnson J."/>
            <person name="Lander E.S."/>
            <person name="Lindblad-Toh K."/>
            <person name="Jaffe D.B."/>
            <person name="Gnerre S."/>
            <person name="MacCallum I."/>
            <person name="Przybylski D."/>
            <person name="Ribeiro F.J."/>
            <person name="Burton J.N."/>
            <person name="Walker B.J."/>
            <person name="Sharpe T."/>
            <person name="Hall G."/>
        </authorList>
    </citation>
    <scope>NUCLEOTIDE SEQUENCE [LARGE SCALE GENOMIC DNA]</scope>
</reference>
<dbReference type="GO" id="GO:0005730">
    <property type="term" value="C:nucleolus"/>
    <property type="evidence" value="ECO:0007669"/>
    <property type="project" value="UniProtKB-SubCell"/>
</dbReference>
<dbReference type="InterPro" id="IPR043086">
    <property type="entry name" value="EME1_nucdom_sub1"/>
</dbReference>
<evidence type="ECO:0000256" key="2">
    <source>
        <dbReference type="ARBA" id="ARBA00005313"/>
    </source>
</evidence>
<dbReference type="GO" id="GO:0006302">
    <property type="term" value="P:double-strand break repair"/>
    <property type="evidence" value="ECO:0007669"/>
    <property type="project" value="UniProtKB-ARBA"/>
</dbReference>
<dbReference type="InterPro" id="IPR006166">
    <property type="entry name" value="ERCC4_domain"/>
</dbReference>
<dbReference type="GO" id="GO:0046872">
    <property type="term" value="F:metal ion binding"/>
    <property type="evidence" value="ECO:0007669"/>
    <property type="project" value="UniProtKB-KW"/>
</dbReference>
<evidence type="ECO:0000256" key="11">
    <source>
        <dbReference type="ARBA" id="ARBA00023242"/>
    </source>
</evidence>
<comment type="subcellular location">
    <subcellularLocation>
        <location evidence="1">Nucleus</location>
        <location evidence="1">Nucleolus</location>
    </subcellularLocation>
</comment>
<feature type="compositionally biased region" description="Basic and acidic residues" evidence="15">
    <location>
        <begin position="150"/>
        <end position="167"/>
    </location>
</feature>
<feature type="domain" description="ERCC4" evidence="16">
    <location>
        <begin position="251"/>
        <end position="517"/>
    </location>
</feature>
<reference evidence="17" key="3">
    <citation type="submission" date="2025-09" db="UniProtKB">
        <authorList>
            <consortium name="Ensembl"/>
        </authorList>
    </citation>
    <scope>IDENTIFICATION</scope>
</reference>
<evidence type="ECO:0000256" key="12">
    <source>
        <dbReference type="ARBA" id="ARBA00093380"/>
    </source>
</evidence>
<dbReference type="Gene3D" id="3.40.1620.30">
    <property type="entry name" value="ERCC4, Mus81-Eme1 complex, nuclease domain, subdomain 1"/>
    <property type="match status" value="1"/>
</dbReference>
<evidence type="ECO:0000256" key="14">
    <source>
        <dbReference type="ARBA" id="ARBA00093615"/>
    </source>
</evidence>
<comment type="similarity">
    <text evidence="2">Belongs to the EME1/MMS4 family.</text>
</comment>
<dbReference type="InterPro" id="IPR043087">
    <property type="entry name" value="Eme1_nucdom_sub2"/>
</dbReference>
<dbReference type="Pfam" id="PF02732">
    <property type="entry name" value="ERCC4"/>
    <property type="match status" value="1"/>
</dbReference>
<keyword evidence="18" id="KW-1185">Reference proteome</keyword>
<feature type="region of interest" description="Disordered" evidence="15">
    <location>
        <begin position="187"/>
        <end position="229"/>
    </location>
</feature>
<keyword evidence="8" id="KW-0832">Ubl conjugation</keyword>
<evidence type="ECO:0000256" key="9">
    <source>
        <dbReference type="ARBA" id="ARBA00023172"/>
    </source>
</evidence>
<evidence type="ECO:0000256" key="10">
    <source>
        <dbReference type="ARBA" id="ARBA00023204"/>
    </source>
</evidence>
<keyword evidence="6" id="KW-0227">DNA damage</keyword>
<dbReference type="SMART" id="SM00891">
    <property type="entry name" value="ERCC4"/>
    <property type="match status" value="1"/>
</dbReference>
<comment type="subunit">
    <text evidence="13">Part of the heterodimeric MUS81-EME1 complex.</text>
</comment>
<feature type="region of interest" description="Disordered" evidence="15">
    <location>
        <begin position="1"/>
        <end position="54"/>
    </location>
</feature>
<dbReference type="FunFam" id="3.40.1620.30:FF:000001">
    <property type="entry name" value="Essential meiotic structure-specific endonuclease 1"/>
    <property type="match status" value="1"/>
</dbReference>
<evidence type="ECO:0000256" key="3">
    <source>
        <dbReference type="ARBA" id="ARBA00022499"/>
    </source>
</evidence>
<organism evidence="17 18">
    <name type="scientific">Otolemur garnettii</name>
    <name type="common">Small-eared galago</name>
    <name type="synonym">Garnett's greater bushbaby</name>
    <dbReference type="NCBI Taxonomy" id="30611"/>
    <lineage>
        <taxon>Eukaryota</taxon>
        <taxon>Metazoa</taxon>
        <taxon>Chordata</taxon>
        <taxon>Craniata</taxon>
        <taxon>Vertebrata</taxon>
        <taxon>Euteleostomi</taxon>
        <taxon>Mammalia</taxon>
        <taxon>Eutheria</taxon>
        <taxon>Euarchontoglires</taxon>
        <taxon>Primates</taxon>
        <taxon>Strepsirrhini</taxon>
        <taxon>Lorisiformes</taxon>
        <taxon>Galagidae</taxon>
        <taxon>Otolemur</taxon>
    </lineage>
</organism>
<name>H0XLQ7_OTOGA</name>
<dbReference type="Ensembl" id="ENSOGAT00000033494.1">
    <property type="protein sequence ID" value="ENSOGAP00000017047.1"/>
    <property type="gene ID" value="ENSOGAG00000031806.1"/>
</dbReference>
<dbReference type="GO" id="GO:0000712">
    <property type="term" value="P:resolution of meiotic recombination intermediates"/>
    <property type="evidence" value="ECO:0007669"/>
    <property type="project" value="TreeGrafter"/>
</dbReference>
<feature type="compositionally biased region" description="Polar residues" evidence="15">
    <location>
        <begin position="213"/>
        <end position="223"/>
    </location>
</feature>
<protein>
    <recommendedName>
        <fullName evidence="14">Structure-specific endonuclease subunit EME1</fullName>
    </recommendedName>
</protein>
<sequence length="565" mass="62777">MALKKSSLSLESSESDEELPTFAFLKREPSSTNRQPEREEKIVVDTSDSDASYPPSLVERLVKDSLPILNTAETVTQTEPGRVVSSQSKDAVVYIPLAERPTYKFLTHKLFKPRPSQTATKKIVDNNNNNDNGASGEWKKDSFPKVPDIPLHDTPERSTSDNKDPILDKLPSASACPVQTNSLIITKTNSDALPSQKKTKHSQQVQGRDLQRCWQQEQASQKESTLRPERRASLVNRLKSQRPEECLKHIIVVLDPVLLLQMEVKGGQLLGALQSMGCCRVIEAQVVPCSITWRRRTGPSEDKEDPVEEQMVLVLLLVEVFVSMIYNLKQGSDNPEKGKETLQGFVTDVTATAGNALSLVIVDQEKCFSPQNPPRRKKQGVANKQAKEKQQLRQPKANVGSMVSRVHMEEALVDLQLHTEAQVKIVQSWKELAHSACSFTKAVAEAPFKKKKKLRDETSFSCVESDWAGGVKVDRSGRGLTLVWRRQIEQLNGVSLEMAGVIVDVYSSPQLLVQASQQCLSDQEYKCASGEGVTSTSCRVGPELSRCIYLQMSTIQPELCIKSVA</sequence>
<keyword evidence="3" id="KW-1017">Isopeptide bond</keyword>
<evidence type="ECO:0000256" key="15">
    <source>
        <dbReference type="SAM" id="MobiDB-lite"/>
    </source>
</evidence>
<dbReference type="GeneTree" id="ENSGT00530000063937"/>
<dbReference type="Gene3D" id="4.10.800.30">
    <property type="entry name" value="ERCC4, Mus81-Eme1 complex, nuclease domain, subdomain 2"/>
    <property type="match status" value="1"/>
</dbReference>